<dbReference type="InterPro" id="IPR000014">
    <property type="entry name" value="PAS"/>
</dbReference>
<dbReference type="Proteomes" id="UP000320710">
    <property type="component" value="Unassembled WGS sequence"/>
</dbReference>
<feature type="domain" description="PAS" evidence="3">
    <location>
        <begin position="140"/>
        <end position="191"/>
    </location>
</feature>
<dbReference type="InterPro" id="IPR016032">
    <property type="entry name" value="Sig_transdc_resp-reg_C-effctor"/>
</dbReference>
<evidence type="ECO:0000313" key="7">
    <source>
        <dbReference type="Proteomes" id="UP000320710"/>
    </source>
</evidence>
<feature type="domain" description="PAS" evidence="3">
    <location>
        <begin position="11"/>
        <end position="55"/>
    </location>
</feature>
<dbReference type="EMBL" id="VFMJ01000001">
    <property type="protein sequence ID" value="TQI83272.1"/>
    <property type="molecule type" value="Genomic_DNA"/>
</dbReference>
<dbReference type="PANTHER" id="PTHR43214">
    <property type="entry name" value="TWO-COMPONENT RESPONSE REGULATOR"/>
    <property type="match status" value="1"/>
</dbReference>
<dbReference type="InterPro" id="IPR036388">
    <property type="entry name" value="WH-like_DNA-bd_sf"/>
</dbReference>
<evidence type="ECO:0000313" key="5">
    <source>
        <dbReference type="EMBL" id="SAY44273.1"/>
    </source>
</evidence>
<dbReference type="InterPro" id="IPR039420">
    <property type="entry name" value="WalR-like"/>
</dbReference>
<evidence type="ECO:0000256" key="1">
    <source>
        <dbReference type="ARBA" id="ARBA00023125"/>
    </source>
</evidence>
<dbReference type="Gene3D" id="3.30.450.20">
    <property type="entry name" value="PAS domain"/>
    <property type="match status" value="3"/>
</dbReference>
<dbReference type="SMART" id="SM00091">
    <property type="entry name" value="PAS"/>
    <property type="match status" value="3"/>
</dbReference>
<evidence type="ECO:0000259" key="4">
    <source>
        <dbReference type="PROSITE" id="PS50113"/>
    </source>
</evidence>
<gene>
    <name evidence="5" type="primary">narL_2</name>
    <name evidence="6" type="ORF">FHU12_0745</name>
    <name evidence="5" type="ORF">PWN146_02975</name>
</gene>
<keyword evidence="1" id="KW-0238">DNA-binding</keyword>
<evidence type="ECO:0000259" key="3">
    <source>
        <dbReference type="PROSITE" id="PS50112"/>
    </source>
</evidence>
<dbReference type="EMBL" id="LT575490">
    <property type="protein sequence ID" value="SAY44273.1"/>
    <property type="molecule type" value="Genomic_DNA"/>
</dbReference>
<feature type="domain" description="PAC" evidence="4">
    <location>
        <begin position="92"/>
        <end position="146"/>
    </location>
</feature>
<dbReference type="CDD" id="cd06170">
    <property type="entry name" value="LuxR_C_like"/>
    <property type="match status" value="1"/>
</dbReference>
<dbReference type="CDD" id="cd00130">
    <property type="entry name" value="PAS"/>
    <property type="match status" value="3"/>
</dbReference>
<dbReference type="Gene3D" id="1.10.10.10">
    <property type="entry name" value="Winged helix-like DNA-binding domain superfamily/Winged helix DNA-binding domain"/>
    <property type="match status" value="1"/>
</dbReference>
<dbReference type="SMART" id="SM00086">
    <property type="entry name" value="PAC"/>
    <property type="match status" value="3"/>
</dbReference>
<dbReference type="InterPro" id="IPR000700">
    <property type="entry name" value="PAS-assoc_C"/>
</dbReference>
<dbReference type="PANTHER" id="PTHR43214:SF38">
    <property type="entry name" value="NITRATE_NITRITE RESPONSE REGULATOR PROTEIN NARL"/>
    <property type="match status" value="1"/>
</dbReference>
<dbReference type="Pfam" id="PF08448">
    <property type="entry name" value="PAS_4"/>
    <property type="match status" value="2"/>
</dbReference>
<dbReference type="PRINTS" id="PR00038">
    <property type="entry name" value="HTHLUXR"/>
</dbReference>
<reference evidence="5" key="1">
    <citation type="submission" date="2016-05" db="EMBL/GenBank/DDBJ databases">
        <authorList>
            <person name="Cock P.J.A."/>
            <person name="Cock P.J.A."/>
        </authorList>
    </citation>
    <scope>NUCLEOTIDE SEQUENCE</scope>
    <source>
        <strain evidence="5">PWN146_assembly</strain>
    </source>
</reference>
<dbReference type="InterPro" id="IPR000792">
    <property type="entry name" value="Tscrpt_reg_LuxR_C"/>
</dbReference>
<organism evidence="5">
    <name type="scientific">Serratia marcescens</name>
    <dbReference type="NCBI Taxonomy" id="615"/>
    <lineage>
        <taxon>Bacteria</taxon>
        <taxon>Pseudomonadati</taxon>
        <taxon>Pseudomonadota</taxon>
        <taxon>Gammaproteobacteria</taxon>
        <taxon>Enterobacterales</taxon>
        <taxon>Yersiniaceae</taxon>
        <taxon>Serratia</taxon>
    </lineage>
</organism>
<dbReference type="PROSITE" id="PS50113">
    <property type="entry name" value="PAC"/>
    <property type="match status" value="1"/>
</dbReference>
<dbReference type="AlphaFoldDB" id="A0A1C3HGV5"/>
<evidence type="ECO:0000259" key="2">
    <source>
        <dbReference type="PROSITE" id="PS50043"/>
    </source>
</evidence>
<feature type="domain" description="HTH luxR-type" evidence="2">
    <location>
        <begin position="421"/>
        <end position="486"/>
    </location>
</feature>
<dbReference type="GO" id="GO:0003677">
    <property type="term" value="F:DNA binding"/>
    <property type="evidence" value="ECO:0007669"/>
    <property type="project" value="UniProtKB-KW"/>
</dbReference>
<dbReference type="PROSITE" id="PS50112">
    <property type="entry name" value="PAS"/>
    <property type="match status" value="2"/>
</dbReference>
<dbReference type="SUPFAM" id="SSF55785">
    <property type="entry name" value="PYP-like sensor domain (PAS domain)"/>
    <property type="match status" value="3"/>
</dbReference>
<dbReference type="GO" id="GO:0006355">
    <property type="term" value="P:regulation of DNA-templated transcription"/>
    <property type="evidence" value="ECO:0007669"/>
    <property type="project" value="InterPro"/>
</dbReference>
<reference evidence="6 7" key="2">
    <citation type="submission" date="2019-06" db="EMBL/GenBank/DDBJ databases">
        <authorList>
            <person name="Deangelis K."/>
            <person name="Huntemann M."/>
            <person name="Clum A."/>
            <person name="Pillay M."/>
            <person name="Palaniappan K."/>
            <person name="Varghese N."/>
            <person name="Mikhailova N."/>
            <person name="Stamatis D."/>
            <person name="Reddy T."/>
            <person name="Daum C."/>
            <person name="Shapiro N."/>
            <person name="Ivanova N."/>
            <person name="Kyrpides N."/>
            <person name="Woyke T."/>
        </authorList>
    </citation>
    <scope>NUCLEOTIDE SEQUENCE [LARGE SCALE GENOMIC DNA]</scope>
    <source>
        <strain evidence="6 7">106R</strain>
    </source>
</reference>
<dbReference type="RefSeq" id="WP_141967492.1">
    <property type="nucleotide sequence ID" value="NZ_JANKZH010000004.1"/>
</dbReference>
<name>A0A1C3HGV5_SERMA</name>
<dbReference type="PROSITE" id="PS50043">
    <property type="entry name" value="HTH_LUXR_2"/>
    <property type="match status" value="1"/>
</dbReference>
<accession>A0A1C3HGV5</accession>
<protein>
    <submittedName>
        <fullName evidence="5">Nitrate/nitrite response regulator protein NarL</fullName>
    </submittedName>
    <submittedName>
        <fullName evidence="6">PAS domain S-box-containing protein</fullName>
    </submittedName>
</protein>
<proteinExistence type="predicted"/>
<dbReference type="Pfam" id="PF13426">
    <property type="entry name" value="PAS_9"/>
    <property type="match status" value="1"/>
</dbReference>
<dbReference type="Pfam" id="PF00196">
    <property type="entry name" value="GerE"/>
    <property type="match status" value="1"/>
</dbReference>
<dbReference type="NCBIfam" id="TIGR00229">
    <property type="entry name" value="sensory_box"/>
    <property type="match status" value="2"/>
</dbReference>
<evidence type="ECO:0000313" key="6">
    <source>
        <dbReference type="EMBL" id="TQI83272.1"/>
    </source>
</evidence>
<dbReference type="InterPro" id="IPR035965">
    <property type="entry name" value="PAS-like_dom_sf"/>
</dbReference>
<dbReference type="InterPro" id="IPR001610">
    <property type="entry name" value="PAC"/>
</dbReference>
<sequence length="498" mass="55373">MNPSVLASETHRGHLQQIISGLSDGVILTDTDQTLLWANEAALAMHGVSHQKALGANADEYAARFALRYRNNHPLALKQYPLNRVADGETFTDVVVEVRQVDDPESFWVHRLRSLIITDAQGQPELLALILSDATEWASAEQRFEKTFNANPAPAVICRLSDLRYVKVNQGFLDMTGYQREQVMGRSVYELDVLEQAERKELAVQRLGEGATIPQMEAELKLPGGGSKLVVVAGQPLDINEDDCMLFTFTDLEPRRLAESALRESEERFAKAFRLSPVPTLVCTAHERRVLDVNEAFTRTTEYDAEALIGKTVDEIQFIDDPEANRRLFAALEKSGNVEGLDIQVRKKGNELIDCVASADAVSIHNAPCYLLVLMDITERKRSELELVNAIEEVMQDASWFSQTLIEKLANVKSINRPDQAGFAASDLTPRERDVLELICEGLPDKKIAARLNLALNTIRNHVATVYSKLGVHSRSEAIVWARERGLFTGGAASRNGK</sequence>
<dbReference type="InterPro" id="IPR013656">
    <property type="entry name" value="PAS_4"/>
</dbReference>
<reference evidence="6 7" key="3">
    <citation type="submission" date="2019-07" db="EMBL/GenBank/DDBJ databases">
        <title>Investigation of anaerobic lignin degradation for improved lignocellulosic biofuels.</title>
        <authorList>
            <person name="Deangelis K.PhD."/>
        </authorList>
    </citation>
    <scope>NUCLEOTIDE SEQUENCE [LARGE SCALE GENOMIC DNA]</scope>
    <source>
        <strain evidence="6 7">106R</strain>
    </source>
</reference>
<dbReference type="SUPFAM" id="SSF46894">
    <property type="entry name" value="C-terminal effector domain of the bipartite response regulators"/>
    <property type="match status" value="1"/>
</dbReference>
<dbReference type="SMART" id="SM00421">
    <property type="entry name" value="HTH_LUXR"/>
    <property type="match status" value="1"/>
</dbReference>